<dbReference type="Proteomes" id="UP000309594">
    <property type="component" value="Unassembled WGS sequence"/>
</dbReference>
<dbReference type="AlphaFoldDB" id="A0A4U1GDD6"/>
<proteinExistence type="predicted"/>
<accession>A0A4U1GDD6</accession>
<dbReference type="EMBL" id="SJSM01000004">
    <property type="protein sequence ID" value="TCC97220.1"/>
    <property type="molecule type" value="Genomic_DNA"/>
</dbReference>
<comment type="caution">
    <text evidence="2">The sequence shown here is derived from an EMBL/GenBank/DDBJ whole genome shotgun (WGS) entry which is preliminary data.</text>
</comment>
<gene>
    <name evidence="1" type="ORF">EZ444_10240</name>
    <name evidence="2" type="ORF">FBD94_16910</name>
</gene>
<organism evidence="2 4">
    <name type="scientific">Pedobacter hiemivivus</name>
    <dbReference type="NCBI Taxonomy" id="2530454"/>
    <lineage>
        <taxon>Bacteria</taxon>
        <taxon>Pseudomonadati</taxon>
        <taxon>Bacteroidota</taxon>
        <taxon>Sphingobacteriia</taxon>
        <taxon>Sphingobacteriales</taxon>
        <taxon>Sphingobacteriaceae</taxon>
        <taxon>Pedobacter</taxon>
    </lineage>
</organism>
<sequence>MKIISIFTVCKETLYAVRFDDCEDDEFARVFDQWNDVEYLYDFFQEHIKDLQSGFYTEEIGNMSIDEVVQLTLDEAEDLEERLVYAAGRIKKGDSLQGYFKPLSNEDYKLTPLQKNKAIGLNRKSWLRVYAIRISATCYVITGGAIKLTPTMNDRPHLLKELRKLEITKNYLKELGILDEDDFELLEL</sequence>
<evidence type="ECO:0000313" key="1">
    <source>
        <dbReference type="EMBL" id="TCC97220.1"/>
    </source>
</evidence>
<name>A0A4U1GDD6_9SPHI</name>
<reference evidence="1 3" key="1">
    <citation type="submission" date="2019-02" db="EMBL/GenBank/DDBJ databases">
        <title>Pedobacter sp. RP-3-8 sp. nov., isolated from Arctic soil.</title>
        <authorList>
            <person name="Dahal R.H."/>
        </authorList>
    </citation>
    <scope>NUCLEOTIDE SEQUENCE [LARGE SCALE GENOMIC DNA]</scope>
    <source>
        <strain evidence="1 3">RP-3-8</strain>
    </source>
</reference>
<evidence type="ECO:0000313" key="3">
    <source>
        <dbReference type="Proteomes" id="UP000291117"/>
    </source>
</evidence>
<protein>
    <submittedName>
        <fullName evidence="2">Uncharacterized protein</fullName>
    </submittedName>
</protein>
<dbReference type="RefSeq" id="WP_131608633.1">
    <property type="nucleotide sequence ID" value="NZ_SJSM01000004.1"/>
</dbReference>
<evidence type="ECO:0000313" key="4">
    <source>
        <dbReference type="Proteomes" id="UP000309594"/>
    </source>
</evidence>
<reference evidence="2 4" key="2">
    <citation type="submission" date="2019-04" db="EMBL/GenBank/DDBJ databases">
        <title>Pedobacter sp. RP-1-16 sp. nov., isolated from Arctic soil.</title>
        <authorList>
            <person name="Dahal R.H."/>
            <person name="Kim D.-U."/>
        </authorList>
    </citation>
    <scope>NUCLEOTIDE SEQUENCE [LARGE SCALE GENOMIC DNA]</scope>
    <source>
        <strain evidence="2 4">RP-1-16</strain>
    </source>
</reference>
<dbReference type="OrthoDB" id="1067077at2"/>
<dbReference type="EMBL" id="SWDX01000006">
    <property type="protein sequence ID" value="TKC59212.1"/>
    <property type="molecule type" value="Genomic_DNA"/>
</dbReference>
<dbReference type="Proteomes" id="UP000291117">
    <property type="component" value="Unassembled WGS sequence"/>
</dbReference>
<keyword evidence="3" id="KW-1185">Reference proteome</keyword>
<accession>A0A4R0NAH4</accession>
<evidence type="ECO:0000313" key="2">
    <source>
        <dbReference type="EMBL" id="TKC59212.1"/>
    </source>
</evidence>